<evidence type="ECO:0000256" key="1">
    <source>
        <dbReference type="SAM" id="Phobius"/>
    </source>
</evidence>
<keyword evidence="1" id="KW-1133">Transmembrane helix</keyword>
<accession>A0A915D5A4</accession>
<organism evidence="2 3">
    <name type="scientific">Ditylenchus dipsaci</name>
    <dbReference type="NCBI Taxonomy" id="166011"/>
    <lineage>
        <taxon>Eukaryota</taxon>
        <taxon>Metazoa</taxon>
        <taxon>Ecdysozoa</taxon>
        <taxon>Nematoda</taxon>
        <taxon>Chromadorea</taxon>
        <taxon>Rhabditida</taxon>
        <taxon>Tylenchina</taxon>
        <taxon>Tylenchomorpha</taxon>
        <taxon>Sphaerularioidea</taxon>
        <taxon>Anguinidae</taxon>
        <taxon>Anguininae</taxon>
        <taxon>Ditylenchus</taxon>
    </lineage>
</organism>
<keyword evidence="1" id="KW-0812">Transmembrane</keyword>
<proteinExistence type="predicted"/>
<evidence type="ECO:0000313" key="2">
    <source>
        <dbReference type="Proteomes" id="UP000887574"/>
    </source>
</evidence>
<dbReference type="WBParaSite" id="jg15533">
    <property type="protein sequence ID" value="jg15533"/>
    <property type="gene ID" value="jg15533"/>
</dbReference>
<protein>
    <submittedName>
        <fullName evidence="3">Uncharacterized protein</fullName>
    </submittedName>
</protein>
<feature type="transmembrane region" description="Helical" evidence="1">
    <location>
        <begin position="17"/>
        <end position="36"/>
    </location>
</feature>
<evidence type="ECO:0000313" key="3">
    <source>
        <dbReference type="WBParaSite" id="jg15533"/>
    </source>
</evidence>
<keyword evidence="1" id="KW-0472">Membrane</keyword>
<sequence length="91" mass="10265">MGKTGLLRIFLPKRKQTALNLCLFIVLLFMLSFIALREWMNHVERLPVEKGRIYPKNLPAEVHIRPDPKAKMKGPGEMGAGVELRQGQGIG</sequence>
<keyword evidence="2" id="KW-1185">Reference proteome</keyword>
<reference evidence="3" key="1">
    <citation type="submission" date="2022-11" db="UniProtKB">
        <authorList>
            <consortium name="WormBaseParasite"/>
        </authorList>
    </citation>
    <scope>IDENTIFICATION</scope>
</reference>
<dbReference type="Proteomes" id="UP000887574">
    <property type="component" value="Unplaced"/>
</dbReference>
<name>A0A915D5A4_9BILA</name>
<dbReference type="AlphaFoldDB" id="A0A915D5A4"/>